<dbReference type="PANTHER" id="PTHR10917:SF0">
    <property type="entry name" value="DNA-DIRECTED RNA POLYMERASES I, II, AND III SUBUNIT RPABC3"/>
    <property type="match status" value="1"/>
</dbReference>
<dbReference type="GO" id="GO:0006363">
    <property type="term" value="P:termination of RNA polymerase I transcription"/>
    <property type="evidence" value="ECO:0007669"/>
    <property type="project" value="EnsemblFungi"/>
</dbReference>
<evidence type="ECO:0000256" key="1">
    <source>
        <dbReference type="ARBA" id="ARBA00004123"/>
    </source>
</evidence>
<dbReference type="GO" id="GO:0006386">
    <property type="term" value="P:termination of RNA polymerase III transcription"/>
    <property type="evidence" value="ECO:0007669"/>
    <property type="project" value="EnsemblFungi"/>
</dbReference>
<protein>
    <recommendedName>
        <fullName evidence="4">DNA-directed RNA polymerases I, II, and III subunit RPABC3</fullName>
    </recommendedName>
</protein>
<dbReference type="GO" id="GO:0005666">
    <property type="term" value="C:RNA polymerase III complex"/>
    <property type="evidence" value="ECO:0007669"/>
    <property type="project" value="EnsemblFungi"/>
</dbReference>
<dbReference type="FunFam" id="2.40.50.140:FF:000191">
    <property type="entry name" value="DNA-directed RNA polymerases I, II, and III subunit RPABC3"/>
    <property type="match status" value="1"/>
</dbReference>
<dbReference type="OrthoDB" id="20018at2759"/>
<dbReference type="InterPro" id="IPR012340">
    <property type="entry name" value="NA-bd_OB-fold"/>
</dbReference>
<evidence type="ECO:0000256" key="4">
    <source>
        <dbReference type="PIRNR" id="PIRNR000779"/>
    </source>
</evidence>
<comment type="function">
    <text evidence="4">DNA-dependent RNA polymerase catalyzes the transcription of DNA into RNA using the four ribonucleoside triphosphates as substrates. Common component of RNA polymerases I, II and III which synthesize ribosomal RNA precursors, mRNA precursors and many functional non-coding RNAs, and small RNAs, such as 5S rRNA and tRNAs, respectively.</text>
</comment>
<dbReference type="GO" id="GO:0005665">
    <property type="term" value="C:RNA polymerase II, core complex"/>
    <property type="evidence" value="ECO:0007669"/>
    <property type="project" value="UniProtKB-UniRule"/>
</dbReference>
<accession>A0A1A0H1Z0</accession>
<dbReference type="GO" id="GO:0006384">
    <property type="term" value="P:transcription initiation at RNA polymerase III promoter"/>
    <property type="evidence" value="ECO:0007669"/>
    <property type="project" value="EnsemblFungi"/>
</dbReference>
<dbReference type="GO" id="GO:0006367">
    <property type="term" value="P:transcription initiation at RNA polymerase II promoter"/>
    <property type="evidence" value="ECO:0007669"/>
    <property type="project" value="EnsemblFungi"/>
</dbReference>
<dbReference type="GO" id="GO:0006368">
    <property type="term" value="P:transcription elongation by RNA polymerase II"/>
    <property type="evidence" value="ECO:0007669"/>
    <property type="project" value="EnsemblFungi"/>
</dbReference>
<dbReference type="GO" id="GO:0005736">
    <property type="term" value="C:RNA polymerase I complex"/>
    <property type="evidence" value="ECO:0007669"/>
    <property type="project" value="EnsemblFungi"/>
</dbReference>
<dbReference type="GO" id="GO:0042797">
    <property type="term" value="P:tRNA transcription by RNA polymerase III"/>
    <property type="evidence" value="ECO:0007669"/>
    <property type="project" value="EnsemblFungi"/>
</dbReference>
<dbReference type="GeneID" id="30027418"/>
<dbReference type="GO" id="GO:0006362">
    <property type="term" value="P:transcription elongation by RNA polymerase I"/>
    <property type="evidence" value="ECO:0007669"/>
    <property type="project" value="EnsemblFungi"/>
</dbReference>
<dbReference type="Gene3D" id="2.40.50.140">
    <property type="entry name" value="Nucleic acid-binding proteins"/>
    <property type="match status" value="1"/>
</dbReference>
<evidence type="ECO:0000256" key="3">
    <source>
        <dbReference type="ARBA" id="ARBA00023242"/>
    </source>
</evidence>
<gene>
    <name evidence="5" type="ORF">METBIDRAFT_13886</name>
</gene>
<organism evidence="5 6">
    <name type="scientific">Metschnikowia bicuspidata var. bicuspidata NRRL YB-4993</name>
    <dbReference type="NCBI Taxonomy" id="869754"/>
    <lineage>
        <taxon>Eukaryota</taxon>
        <taxon>Fungi</taxon>
        <taxon>Dikarya</taxon>
        <taxon>Ascomycota</taxon>
        <taxon>Saccharomycotina</taxon>
        <taxon>Pichiomycetes</taxon>
        <taxon>Metschnikowiaceae</taxon>
        <taxon>Metschnikowia</taxon>
    </lineage>
</organism>
<dbReference type="SUPFAM" id="SSF50249">
    <property type="entry name" value="Nucleic acid-binding proteins"/>
    <property type="match status" value="1"/>
</dbReference>
<dbReference type="RefSeq" id="XP_018709365.1">
    <property type="nucleotide sequence ID" value="XM_018854442.1"/>
</dbReference>
<comment type="similarity">
    <text evidence="2 4">Belongs to the eukaryotic RPB8 RNA polymerase subunit family.</text>
</comment>
<dbReference type="PIRSF" id="PIRSF000779">
    <property type="entry name" value="RNA_pol_Rpb8"/>
    <property type="match status" value="1"/>
</dbReference>
<sequence length="148" mass="16799">MSGILFEDMFVIDSVDQARYNKVSRIEGQSSTSQEVKITLDINSELFPVKDNDSLTITLASSLGNESSMMTSNGSWRPPKRGDRSLADDYDYVMYGTVYKFEESSENDKMAVYISFGGLLMRLEGGYRSLSNLKQENAYILIRHYKDN</sequence>
<reference evidence="5 6" key="1">
    <citation type="submission" date="2016-05" db="EMBL/GenBank/DDBJ databases">
        <title>Comparative genomics of biotechnologically important yeasts.</title>
        <authorList>
            <consortium name="DOE Joint Genome Institute"/>
            <person name="Riley R."/>
            <person name="Haridas S."/>
            <person name="Wolfe K.H."/>
            <person name="Lopes M.R."/>
            <person name="Hittinger C.T."/>
            <person name="Goker M."/>
            <person name="Salamov A."/>
            <person name="Wisecaver J."/>
            <person name="Long T.M."/>
            <person name="Aerts A.L."/>
            <person name="Barry K."/>
            <person name="Choi C."/>
            <person name="Clum A."/>
            <person name="Coughlan A.Y."/>
            <person name="Deshpande S."/>
            <person name="Douglass A.P."/>
            <person name="Hanson S.J."/>
            <person name="Klenk H.-P."/>
            <person name="LaButti K."/>
            <person name="Lapidus A."/>
            <person name="Lindquist E."/>
            <person name="Lipzen A."/>
            <person name="Meier-kolthoff J.P."/>
            <person name="Ohm R.A."/>
            <person name="Otillar R.P."/>
            <person name="Pangilinan J."/>
            <person name="Peng Y."/>
            <person name="Rokas A."/>
            <person name="Rosa C.A."/>
            <person name="Scheuner C."/>
            <person name="Sibirny A.A."/>
            <person name="Slot J.C."/>
            <person name="Stielow J.B."/>
            <person name="Sun H."/>
            <person name="Kurtzman C.P."/>
            <person name="Blackwell M."/>
            <person name="Grigoriev I.V."/>
            <person name="Jeffries T.W."/>
        </authorList>
    </citation>
    <scope>NUCLEOTIDE SEQUENCE [LARGE SCALE GENOMIC DNA]</scope>
    <source>
        <strain evidence="5 6">NRRL YB-4993</strain>
    </source>
</reference>
<dbReference type="Pfam" id="PF03870">
    <property type="entry name" value="RNA_pol_Rpb8"/>
    <property type="match status" value="1"/>
</dbReference>
<dbReference type="EMBL" id="LXTC01000009">
    <property type="protein sequence ID" value="OBA17970.1"/>
    <property type="molecule type" value="Genomic_DNA"/>
</dbReference>
<dbReference type="AlphaFoldDB" id="A0A1A0H1Z0"/>
<comment type="subcellular location">
    <subcellularLocation>
        <location evidence="1">Nucleus</location>
    </subcellularLocation>
</comment>
<proteinExistence type="inferred from homology"/>
<dbReference type="GO" id="GO:0006361">
    <property type="term" value="P:transcription initiation at RNA polymerase I promoter"/>
    <property type="evidence" value="ECO:0007669"/>
    <property type="project" value="EnsemblFungi"/>
</dbReference>
<dbReference type="GO" id="GO:0003968">
    <property type="term" value="F:RNA-directed RNA polymerase activity"/>
    <property type="evidence" value="ECO:0007669"/>
    <property type="project" value="EnsemblFungi"/>
</dbReference>
<name>A0A1A0H1Z0_9ASCO</name>
<keyword evidence="6" id="KW-1185">Reference proteome</keyword>
<dbReference type="GO" id="GO:0003899">
    <property type="term" value="F:DNA-directed RNA polymerase activity"/>
    <property type="evidence" value="ECO:0007669"/>
    <property type="project" value="UniProtKB-UniRule"/>
</dbReference>
<dbReference type="PANTHER" id="PTHR10917">
    <property type="entry name" value="DNA-DIRECTED RNA POLYMERASES I, II, AND III SUBUNIT RPABC3"/>
    <property type="match status" value="1"/>
</dbReference>
<dbReference type="InterPro" id="IPR005570">
    <property type="entry name" value="RPABC3"/>
</dbReference>
<comment type="caution">
    <text evidence="5">The sequence shown here is derived from an EMBL/GenBank/DDBJ whole genome shotgun (WGS) entry which is preliminary data.</text>
</comment>
<evidence type="ECO:0000313" key="6">
    <source>
        <dbReference type="Proteomes" id="UP000092555"/>
    </source>
</evidence>
<dbReference type="Proteomes" id="UP000092555">
    <property type="component" value="Unassembled WGS sequence"/>
</dbReference>
<dbReference type="SMART" id="SM00658">
    <property type="entry name" value="RPOL8c"/>
    <property type="match status" value="1"/>
</dbReference>
<dbReference type="STRING" id="869754.A0A1A0H1Z0"/>
<evidence type="ECO:0000313" key="5">
    <source>
        <dbReference type="EMBL" id="OBA17970.1"/>
    </source>
</evidence>
<evidence type="ECO:0000256" key="2">
    <source>
        <dbReference type="ARBA" id="ARBA00008912"/>
    </source>
</evidence>
<keyword evidence="3 4" id="KW-0539">Nucleus</keyword>